<evidence type="ECO:0000313" key="2">
    <source>
        <dbReference type="EMBL" id="GAG54263.1"/>
    </source>
</evidence>
<name>X0Z186_9ZZZZ</name>
<feature type="domain" description="Capsule synthesis protein CapA" evidence="1">
    <location>
        <begin position="56"/>
        <end position="251"/>
    </location>
</feature>
<dbReference type="AlphaFoldDB" id="X0Z186"/>
<gene>
    <name evidence="2" type="ORF">S01H4_19012</name>
</gene>
<comment type="caution">
    <text evidence="2">The sequence shown here is derived from an EMBL/GenBank/DDBJ whole genome shotgun (WGS) entry which is preliminary data.</text>
</comment>
<dbReference type="Gene3D" id="3.60.15.10">
    <property type="entry name" value="Ribonuclease Z/Hydroxyacylglutathione hydrolase-like"/>
    <property type="match status" value="1"/>
</dbReference>
<dbReference type="SMART" id="SM00854">
    <property type="entry name" value="PGA_cap"/>
    <property type="match status" value="1"/>
</dbReference>
<feature type="non-terminal residue" evidence="2">
    <location>
        <position position="1"/>
    </location>
</feature>
<dbReference type="CDD" id="cd06262">
    <property type="entry name" value="metallo-hydrolase-like_MBL-fold"/>
    <property type="match status" value="1"/>
</dbReference>
<organism evidence="2">
    <name type="scientific">marine sediment metagenome</name>
    <dbReference type="NCBI Taxonomy" id="412755"/>
    <lineage>
        <taxon>unclassified sequences</taxon>
        <taxon>metagenomes</taxon>
        <taxon>ecological metagenomes</taxon>
    </lineage>
</organism>
<dbReference type="Pfam" id="PF09587">
    <property type="entry name" value="PGA_cap"/>
    <property type="match status" value="1"/>
</dbReference>
<accession>X0Z186</accession>
<protein>
    <recommendedName>
        <fullName evidence="1">Capsule synthesis protein CapA domain-containing protein</fullName>
    </recommendedName>
</protein>
<dbReference type="SUPFAM" id="SSF56300">
    <property type="entry name" value="Metallo-dependent phosphatases"/>
    <property type="match status" value="1"/>
</dbReference>
<evidence type="ECO:0000259" key="1">
    <source>
        <dbReference type="SMART" id="SM00854"/>
    </source>
</evidence>
<dbReference type="SUPFAM" id="SSF56281">
    <property type="entry name" value="Metallo-hydrolase/oxidoreductase"/>
    <property type="match status" value="1"/>
</dbReference>
<dbReference type="InterPro" id="IPR036866">
    <property type="entry name" value="RibonucZ/Hydroxyglut_hydro"/>
</dbReference>
<dbReference type="EMBL" id="BART01008455">
    <property type="protein sequence ID" value="GAG54263.1"/>
    <property type="molecule type" value="Genomic_DNA"/>
</dbReference>
<dbReference type="InterPro" id="IPR029052">
    <property type="entry name" value="Metallo-depent_PP-like"/>
</dbReference>
<sequence length="306" mass="35750">LFDNGIGHRLIRKLKREFKIQKTYLSHWHEDHVSGCALFKKHEYYCHNLDIPPLRDLDLFIDLYGVKGTPAEKEFYPIMQFLKIEPLNDIKIIRDNDLIPIKDDLSVRVIHTPGDFGKEIFLESVDKLHSRGFNVFGWDEQPYWDINKDLRVTAATAWSNQKMDYVFMLKNAGQYVKKNVFNLFYPHWGYELELYPRPKTVEEGKKWIKKFDAIIGTHSHVPQAVTAVESENNNGINKLIAYSLGDFCIEEKLKHYHYGIVLKIGIGQNNAGIWQIGLIEWHFTCCKSLSETECITTIVPKFPYLK</sequence>
<dbReference type="InterPro" id="IPR019079">
    <property type="entry name" value="Capsule_synth_CapA"/>
</dbReference>
<proteinExistence type="predicted"/>
<reference evidence="2" key="1">
    <citation type="journal article" date="2014" name="Front. Microbiol.">
        <title>High frequency of phylogenetically diverse reductive dehalogenase-homologous genes in deep subseafloor sedimentary metagenomes.</title>
        <authorList>
            <person name="Kawai M."/>
            <person name="Futagami T."/>
            <person name="Toyoda A."/>
            <person name="Takaki Y."/>
            <person name="Nishi S."/>
            <person name="Hori S."/>
            <person name="Arai W."/>
            <person name="Tsubouchi T."/>
            <person name="Morono Y."/>
            <person name="Uchiyama I."/>
            <person name="Ito T."/>
            <person name="Fujiyama A."/>
            <person name="Inagaki F."/>
            <person name="Takami H."/>
        </authorList>
    </citation>
    <scope>NUCLEOTIDE SEQUENCE</scope>
    <source>
        <strain evidence="2">Expedition CK06-06</strain>
    </source>
</reference>